<keyword evidence="2" id="KW-1185">Reference proteome</keyword>
<dbReference type="Proteomes" id="UP000828941">
    <property type="component" value="Chromosome 2"/>
</dbReference>
<reference evidence="1 2" key="1">
    <citation type="journal article" date="2022" name="DNA Res.">
        <title>Chromosomal-level genome assembly of the orchid tree Bauhinia variegata (Leguminosae; Cercidoideae) supports the allotetraploid origin hypothesis of Bauhinia.</title>
        <authorList>
            <person name="Zhong Y."/>
            <person name="Chen Y."/>
            <person name="Zheng D."/>
            <person name="Pang J."/>
            <person name="Liu Y."/>
            <person name="Luo S."/>
            <person name="Meng S."/>
            <person name="Qian L."/>
            <person name="Wei D."/>
            <person name="Dai S."/>
            <person name="Zhou R."/>
        </authorList>
    </citation>
    <scope>NUCLEOTIDE SEQUENCE [LARGE SCALE GENOMIC DNA]</scope>
    <source>
        <strain evidence="1">BV-YZ2020</strain>
    </source>
</reference>
<organism evidence="1 2">
    <name type="scientific">Bauhinia variegata</name>
    <name type="common">Purple orchid tree</name>
    <name type="synonym">Phanera variegata</name>
    <dbReference type="NCBI Taxonomy" id="167791"/>
    <lineage>
        <taxon>Eukaryota</taxon>
        <taxon>Viridiplantae</taxon>
        <taxon>Streptophyta</taxon>
        <taxon>Embryophyta</taxon>
        <taxon>Tracheophyta</taxon>
        <taxon>Spermatophyta</taxon>
        <taxon>Magnoliopsida</taxon>
        <taxon>eudicotyledons</taxon>
        <taxon>Gunneridae</taxon>
        <taxon>Pentapetalae</taxon>
        <taxon>rosids</taxon>
        <taxon>fabids</taxon>
        <taxon>Fabales</taxon>
        <taxon>Fabaceae</taxon>
        <taxon>Cercidoideae</taxon>
        <taxon>Cercideae</taxon>
        <taxon>Bauhiniinae</taxon>
        <taxon>Bauhinia</taxon>
    </lineage>
</organism>
<proteinExistence type="predicted"/>
<protein>
    <submittedName>
        <fullName evidence="1">Uncharacterized protein</fullName>
    </submittedName>
</protein>
<sequence>MNLSSNYLTGKIRQDIRKLNSLVILDIAYNWLSGPIPLENGNLKNLTERYFERNSFTGALPSTLANLSQLTILGVSLNRISGGIPWELSLIISLTHLFLGFNQFTDKLPCAIANLTHLVMLDVSFNSISGQIPEEIGNLKNLATLELGSNNFNGLILKEIGYLKNLLTPDMSSNNFSGSIPTSFGFLSSLINMQMSSNFLIGEIPREIGKLENLVLSPNQISGYIPLDITNLSNLENLDLSVNNVLGPIPLSLYELTHLVFLDLSSNQINDFLNAKIGNFKMLTYLNLPNNKLFGNIPPEIGHLTWSIRVDISHNLSGEFKSQLNKTITGDLYFRYKLPCHPNWGQAHFSEKVESEERQTKNGDLFSLWNYDGKIAYEDNIQATEDFNIRYCIGTGAYGSVYWAELPSGKIVALKKLHQLESQEPSFDRSFRNEFKMLTEICHKNIVKLYGFCLHNRHQSQTLGQLESLILIPQIKLYLLELLDMLHQSLHTQSVTEKCDVYSFGVVALETIMGKHPGDLISSLRNCGAPNMLLKDVLDSRLPLPFNGTDAKILVLVVTHAFSCLHTNPRSRPTMKDFVKEFPVSKPQLLLPFNDISIQQLLNQESIFQEWLMIMKLIV</sequence>
<gene>
    <name evidence="1" type="ORF">L6164_002790</name>
</gene>
<evidence type="ECO:0000313" key="2">
    <source>
        <dbReference type="Proteomes" id="UP000828941"/>
    </source>
</evidence>
<accession>A0ACB9Q1E2</accession>
<comment type="caution">
    <text evidence="1">The sequence shown here is derived from an EMBL/GenBank/DDBJ whole genome shotgun (WGS) entry which is preliminary data.</text>
</comment>
<name>A0ACB9Q1E2_BAUVA</name>
<evidence type="ECO:0000313" key="1">
    <source>
        <dbReference type="EMBL" id="KAI4353867.1"/>
    </source>
</evidence>
<dbReference type="EMBL" id="CM039427">
    <property type="protein sequence ID" value="KAI4353867.1"/>
    <property type="molecule type" value="Genomic_DNA"/>
</dbReference>